<organism evidence="1 2">
    <name type="scientific">Allacma fusca</name>
    <dbReference type="NCBI Taxonomy" id="39272"/>
    <lineage>
        <taxon>Eukaryota</taxon>
        <taxon>Metazoa</taxon>
        <taxon>Ecdysozoa</taxon>
        <taxon>Arthropoda</taxon>
        <taxon>Hexapoda</taxon>
        <taxon>Collembola</taxon>
        <taxon>Symphypleona</taxon>
        <taxon>Sminthuridae</taxon>
        <taxon>Allacma</taxon>
    </lineage>
</organism>
<protein>
    <submittedName>
        <fullName evidence="1">Uncharacterized protein</fullName>
    </submittedName>
</protein>
<evidence type="ECO:0000313" key="2">
    <source>
        <dbReference type="Proteomes" id="UP000708208"/>
    </source>
</evidence>
<dbReference type="EMBL" id="CAJVCH010393320">
    <property type="protein sequence ID" value="CAG7817406.1"/>
    <property type="molecule type" value="Genomic_DNA"/>
</dbReference>
<evidence type="ECO:0000313" key="1">
    <source>
        <dbReference type="EMBL" id="CAG7817406.1"/>
    </source>
</evidence>
<gene>
    <name evidence="1" type="ORF">AFUS01_LOCUS27978</name>
</gene>
<sequence length="57" mass="6516">PFFNDAFQDAFNVIQEIEDYGLTEQTSAIAMDPNELPTADLEIPEDLQFTEFEAVFK</sequence>
<name>A0A8J2P7B7_9HEXA</name>
<feature type="non-terminal residue" evidence="1">
    <location>
        <position position="1"/>
    </location>
</feature>
<proteinExistence type="predicted"/>
<comment type="caution">
    <text evidence="1">The sequence shown here is derived from an EMBL/GenBank/DDBJ whole genome shotgun (WGS) entry which is preliminary data.</text>
</comment>
<dbReference type="Proteomes" id="UP000708208">
    <property type="component" value="Unassembled WGS sequence"/>
</dbReference>
<keyword evidence="2" id="KW-1185">Reference proteome</keyword>
<accession>A0A8J2P7B7</accession>
<reference evidence="1" key="1">
    <citation type="submission" date="2021-06" db="EMBL/GenBank/DDBJ databases">
        <authorList>
            <person name="Hodson N. C."/>
            <person name="Mongue J. A."/>
            <person name="Jaron S. K."/>
        </authorList>
    </citation>
    <scope>NUCLEOTIDE SEQUENCE</scope>
</reference>
<dbReference type="AlphaFoldDB" id="A0A8J2P7B7"/>